<gene>
    <name evidence="1" type="ORF">GGE06_005168</name>
</gene>
<comment type="caution">
    <text evidence="1">The sequence shown here is derived from an EMBL/GenBank/DDBJ whole genome shotgun (WGS) entry which is preliminary data.</text>
</comment>
<proteinExistence type="predicted"/>
<evidence type="ECO:0000313" key="2">
    <source>
        <dbReference type="Proteomes" id="UP000582643"/>
    </source>
</evidence>
<organism evidence="1 2">
    <name type="scientific">Streptomyces nymphaeiformis</name>
    <dbReference type="NCBI Taxonomy" id="2663842"/>
    <lineage>
        <taxon>Bacteria</taxon>
        <taxon>Bacillati</taxon>
        <taxon>Actinomycetota</taxon>
        <taxon>Actinomycetes</taxon>
        <taxon>Kitasatosporales</taxon>
        <taxon>Streptomycetaceae</taxon>
        <taxon>Streptomyces</taxon>
    </lineage>
</organism>
<dbReference type="Proteomes" id="UP000582643">
    <property type="component" value="Unassembled WGS sequence"/>
</dbReference>
<name>A0A7W7U4X0_9ACTN</name>
<dbReference type="AlphaFoldDB" id="A0A7W7U4X0"/>
<evidence type="ECO:0000313" key="1">
    <source>
        <dbReference type="EMBL" id="MBB4984222.1"/>
    </source>
</evidence>
<protein>
    <submittedName>
        <fullName evidence="1">Uncharacterized protein</fullName>
    </submittedName>
</protein>
<sequence>MGGGGREQQLLLLRRLGVVGHDCRRGRWGAGQDAGAGREARADVVHGHGEHCLDGLRQGSVVDRLV</sequence>
<dbReference type="EMBL" id="JACHJY010000007">
    <property type="protein sequence ID" value="MBB4984222.1"/>
    <property type="molecule type" value="Genomic_DNA"/>
</dbReference>
<accession>A0A7W7U4X0</accession>
<keyword evidence="2" id="KW-1185">Reference proteome</keyword>
<reference evidence="1 2" key="1">
    <citation type="submission" date="2020-08" db="EMBL/GenBank/DDBJ databases">
        <title>Genomic Encyclopedia of Type Strains, Phase III (KMG-III): the genomes of soil and plant-associated and newly described type strains.</title>
        <authorList>
            <person name="Whitman W."/>
        </authorList>
    </citation>
    <scope>NUCLEOTIDE SEQUENCE [LARGE SCALE GENOMIC DNA]</scope>
    <source>
        <strain evidence="1 2">SFB5A</strain>
    </source>
</reference>